<dbReference type="Gene3D" id="1.10.260.40">
    <property type="entry name" value="lambda repressor-like DNA-binding domains"/>
    <property type="match status" value="1"/>
</dbReference>
<dbReference type="SUPFAM" id="SSF47413">
    <property type="entry name" value="lambda repressor-like DNA-binding domains"/>
    <property type="match status" value="1"/>
</dbReference>
<gene>
    <name evidence="3" type="ORF">BWK62_00530</name>
</gene>
<dbReference type="AlphaFoldDB" id="A0A246GED3"/>
<dbReference type="GO" id="GO:0003677">
    <property type="term" value="F:DNA binding"/>
    <property type="evidence" value="ECO:0007669"/>
    <property type="project" value="UniProtKB-KW"/>
</dbReference>
<name>A0A246GED3_9FLAO</name>
<reference evidence="3 4" key="1">
    <citation type="journal article" date="2017" name="Infect. Genet. Evol.">
        <title>Comparative genome analysis of fish pathogen Flavobacterium columnare reveals extensive sequence diversity within the species.</title>
        <authorList>
            <person name="Kayansamruaj P."/>
            <person name="Dong H.T."/>
            <person name="Hirono I."/>
            <person name="Kondo H."/>
            <person name="Senapin S."/>
            <person name="Rodkhum C."/>
        </authorList>
    </citation>
    <scope>NUCLEOTIDE SEQUENCE [LARGE SCALE GENOMIC DNA]</scope>
    <source>
        <strain evidence="3 4">1214</strain>
    </source>
</reference>
<dbReference type="InterPro" id="IPR049639">
    <property type="entry name" value="RstR"/>
</dbReference>
<organism evidence="3 4">
    <name type="scientific">Flavobacterium columnare</name>
    <dbReference type="NCBI Taxonomy" id="996"/>
    <lineage>
        <taxon>Bacteria</taxon>
        <taxon>Pseudomonadati</taxon>
        <taxon>Bacteroidota</taxon>
        <taxon>Flavobacteriia</taxon>
        <taxon>Flavobacteriales</taxon>
        <taxon>Flavobacteriaceae</taxon>
        <taxon>Flavobacterium</taxon>
    </lineage>
</organism>
<dbReference type="PANTHER" id="PTHR46558">
    <property type="entry name" value="TRACRIPTIONAL REGULATORY PROTEIN-RELATED-RELATED"/>
    <property type="match status" value="1"/>
</dbReference>
<dbReference type="Proteomes" id="UP000198034">
    <property type="component" value="Unassembled WGS sequence"/>
</dbReference>
<dbReference type="InterPro" id="IPR010982">
    <property type="entry name" value="Lambda_DNA-bd_dom_sf"/>
</dbReference>
<dbReference type="InterPro" id="IPR001387">
    <property type="entry name" value="Cro/C1-type_HTH"/>
</dbReference>
<dbReference type="NCBIfam" id="NF041951">
    <property type="entry name" value="phage_RstR"/>
    <property type="match status" value="1"/>
</dbReference>
<sequence length="120" mass="14022">METLSDRILFLRKNNNLTQIELATKIGVSKSQYIRYETKDIQPPADVLNKLAEFLNTSIDYLINGDKEDKAKELIKSNELLNSFKEIDTLPEEEKNTIIKVIYAYLRDYKTRQAYSKQNT</sequence>
<protein>
    <recommendedName>
        <fullName evidence="2">HTH cro/C1-type domain-containing protein</fullName>
    </recommendedName>
</protein>
<comment type="caution">
    <text evidence="3">The sequence shown here is derived from an EMBL/GenBank/DDBJ whole genome shotgun (WGS) entry which is preliminary data.</text>
</comment>
<accession>A0A246GED3</accession>
<dbReference type="CDD" id="cd00093">
    <property type="entry name" value="HTH_XRE"/>
    <property type="match status" value="1"/>
</dbReference>
<dbReference type="PROSITE" id="PS50943">
    <property type="entry name" value="HTH_CROC1"/>
    <property type="match status" value="1"/>
</dbReference>
<feature type="domain" description="HTH cro/C1-type" evidence="2">
    <location>
        <begin position="8"/>
        <end position="62"/>
    </location>
</feature>
<evidence type="ECO:0000313" key="4">
    <source>
        <dbReference type="Proteomes" id="UP000198034"/>
    </source>
</evidence>
<proteinExistence type="predicted"/>
<evidence type="ECO:0000259" key="2">
    <source>
        <dbReference type="PROSITE" id="PS50943"/>
    </source>
</evidence>
<evidence type="ECO:0000313" key="3">
    <source>
        <dbReference type="EMBL" id="OWP79754.1"/>
    </source>
</evidence>
<dbReference type="SMART" id="SM00530">
    <property type="entry name" value="HTH_XRE"/>
    <property type="match status" value="1"/>
</dbReference>
<dbReference type="EMBL" id="MTCY01000001">
    <property type="protein sequence ID" value="OWP79754.1"/>
    <property type="molecule type" value="Genomic_DNA"/>
</dbReference>
<dbReference type="Pfam" id="PF01381">
    <property type="entry name" value="HTH_3"/>
    <property type="match status" value="1"/>
</dbReference>
<evidence type="ECO:0000256" key="1">
    <source>
        <dbReference type="ARBA" id="ARBA00023125"/>
    </source>
</evidence>
<dbReference type="PANTHER" id="PTHR46558:SF11">
    <property type="entry name" value="HTH-TYPE TRANSCRIPTIONAL REGULATOR XRE"/>
    <property type="match status" value="1"/>
</dbReference>
<keyword evidence="1" id="KW-0238">DNA-binding</keyword>